<feature type="domain" description="T4 y05I-like putative transcription factor N-terminal" evidence="2">
    <location>
        <begin position="1"/>
        <end position="106"/>
    </location>
</feature>
<protein>
    <submittedName>
        <fullName evidence="3">Uncharacterized protein</fullName>
    </submittedName>
</protein>
<feature type="domain" description="T4 y05I-like putative transcription factor C-terminal" evidence="1">
    <location>
        <begin position="111"/>
        <end position="184"/>
    </location>
</feature>
<sequence>MIIETTELFGELSAEVVNNAIELSQEDDKIVLTIADIKPLYDLMVLDRHDYLNGRASAPIDINDDMFAYIYKNETGFNLENGIECLSISDSDKFFDCIFKLFQEECKPEVEWKVPGQDAVIRSSETFEGDEEELNYDTELTVYQHQGRDLLSLTQRHDGESEVVFTKDELKVLVSYLNSVIPTMNS</sequence>
<reference evidence="4" key="1">
    <citation type="submission" date="2015-06" db="EMBL/GenBank/DDBJ databases">
        <title>Isolation and characterization of a T4-like phage QL01 with wide host range against APEC.</title>
        <authorList>
            <person name="Xu J."/>
            <person name="Chen M."/>
            <person name="Zhang W."/>
        </authorList>
    </citation>
    <scope>NUCLEOTIDE SEQUENCE [LARGE SCALE GENOMIC DNA]</scope>
</reference>
<dbReference type="KEGG" id="vg:26629814"/>
<evidence type="ECO:0000259" key="2">
    <source>
        <dbReference type="Pfam" id="PF24449"/>
    </source>
</evidence>
<proteinExistence type="predicted"/>
<dbReference type="Proteomes" id="UP000203373">
    <property type="component" value="Segment"/>
</dbReference>
<dbReference type="EMBL" id="KT176190">
    <property type="protein sequence ID" value="AKU42751.1"/>
    <property type="molecule type" value="Genomic_DNA"/>
</dbReference>
<evidence type="ECO:0000313" key="3">
    <source>
        <dbReference type="EMBL" id="AKU42751.1"/>
    </source>
</evidence>
<dbReference type="Pfam" id="PF24448">
    <property type="entry name" value="T4_y05I_C"/>
    <property type="match status" value="1"/>
</dbReference>
<evidence type="ECO:0000313" key="4">
    <source>
        <dbReference type="Proteomes" id="UP000203373"/>
    </source>
</evidence>
<gene>
    <name evidence="3" type="ORF">QL01_94</name>
</gene>
<dbReference type="GeneID" id="26629814"/>
<dbReference type="RefSeq" id="YP_009202825.1">
    <property type="nucleotide sequence ID" value="NC_028847.1"/>
</dbReference>
<name>A0A0K1LJQ6_9CAUD</name>
<organism evidence="3 4">
    <name type="scientific">Escherichia phage QL01</name>
    <dbReference type="NCBI Taxonomy" id="1673871"/>
    <lineage>
        <taxon>Viruses</taxon>
        <taxon>Duplodnaviria</taxon>
        <taxon>Heunggongvirae</taxon>
        <taxon>Uroviricota</taxon>
        <taxon>Caudoviricetes</taxon>
        <taxon>Pantevenvirales</taxon>
        <taxon>Straboviridae</taxon>
        <taxon>Tevenvirinae</taxon>
        <taxon>Dhakavirus</taxon>
        <taxon>Dhakavirus ql01</taxon>
    </lineage>
</organism>
<accession>A0A0K1LJQ6</accession>
<dbReference type="Pfam" id="PF24449">
    <property type="entry name" value="T4_y05I_N"/>
    <property type="match status" value="1"/>
</dbReference>
<keyword evidence="4" id="KW-1185">Reference proteome</keyword>
<dbReference type="InterPro" id="IPR057820">
    <property type="entry name" value="T4_y05I_C"/>
</dbReference>
<evidence type="ECO:0000259" key="1">
    <source>
        <dbReference type="Pfam" id="PF24448"/>
    </source>
</evidence>
<dbReference type="InterPro" id="IPR057819">
    <property type="entry name" value="T4_y05I_N"/>
</dbReference>